<evidence type="ECO:0000313" key="2">
    <source>
        <dbReference type="EMBL" id="MDT8880473.1"/>
    </source>
</evidence>
<sequence length="287" mass="32176">MRLILSRKGFDSAAGGVPSPILPDGRLIVLPIPDVHSLTTYGELTQDGEPLAPLVSDLTRGRLTARHRAHLDPDLLEESLPRRPSWRPLFGQMGQAQGHLRNQGVGPGDLFLFFGLFRQVARGRDGWGFVRDARPRHVLWGWMQVERMLPLDGPLPAEMAWASDHPHCQRRESNNVLYLARRHLTIDGLAETLSGAGVFSHDAPTLRLTAPDAANVTDWRLPSWWYPHHGRPPLSYHADLDRWRQQAEYTELKAVARGQEFVLDAAAYPEALPWAAELIRSRAASQA</sequence>
<evidence type="ECO:0000313" key="5">
    <source>
        <dbReference type="Proteomes" id="UP001255917"/>
    </source>
</evidence>
<evidence type="ECO:0000259" key="1">
    <source>
        <dbReference type="Pfam" id="PF18754"/>
    </source>
</evidence>
<reference evidence="5" key="2">
    <citation type="submission" date="2023-07" db="EMBL/GenBank/DDBJ databases">
        <title>Substrates and metabolic shifts associated with increased methane emissions in unrestored hypersaline salterns.</title>
        <authorList>
            <person name="Bueno De Mesquita C.P."/>
            <person name="Tringe S.G."/>
        </authorList>
    </citation>
    <scope>NUCLEOTIDE SEQUENCE [LARGE SCALE GENOMIC DNA]</scope>
    <source>
        <strain evidence="5">I4</strain>
    </source>
</reference>
<feature type="domain" description="Nucleotide modification associated" evidence="1">
    <location>
        <begin position="2"/>
        <end position="264"/>
    </location>
</feature>
<dbReference type="AlphaFoldDB" id="A0A1I6X619"/>
<dbReference type="Proteomes" id="UP001255917">
    <property type="component" value="Unassembled WGS sequence"/>
</dbReference>
<dbReference type="Pfam" id="PF18754">
    <property type="entry name" value="Nmad3"/>
    <property type="match status" value="1"/>
</dbReference>
<proteinExistence type="predicted"/>
<name>A0A1I6X619_9GAMM</name>
<keyword evidence="5" id="KW-1185">Reference proteome</keyword>
<dbReference type="RefSeq" id="WP_089846244.1">
    <property type="nucleotide sequence ID" value="NZ_FPAQ01000001.1"/>
</dbReference>
<dbReference type="OrthoDB" id="9772090at2"/>
<dbReference type="EMBL" id="JAVXUR010000005">
    <property type="protein sequence ID" value="MDT8880473.1"/>
    <property type="molecule type" value="Genomic_DNA"/>
</dbReference>
<accession>A0A1I6X619</accession>
<dbReference type="Proteomes" id="UP000199594">
    <property type="component" value="Unassembled WGS sequence"/>
</dbReference>
<dbReference type="InterPro" id="IPR041135">
    <property type="entry name" value="Nmad3"/>
</dbReference>
<organism evidence="3 4">
    <name type="scientific">Halomonas saccharevitans</name>
    <dbReference type="NCBI Taxonomy" id="416872"/>
    <lineage>
        <taxon>Bacteria</taxon>
        <taxon>Pseudomonadati</taxon>
        <taxon>Pseudomonadota</taxon>
        <taxon>Gammaproteobacteria</taxon>
        <taxon>Oceanospirillales</taxon>
        <taxon>Halomonadaceae</taxon>
        <taxon>Halomonas</taxon>
    </lineage>
</organism>
<evidence type="ECO:0000313" key="4">
    <source>
        <dbReference type="Proteomes" id="UP000199594"/>
    </source>
</evidence>
<reference evidence="3 4" key="1">
    <citation type="submission" date="2016-10" db="EMBL/GenBank/DDBJ databases">
        <authorList>
            <person name="de Groot N.N."/>
        </authorList>
    </citation>
    <scope>NUCLEOTIDE SEQUENCE [LARGE SCALE GENOMIC DNA]</scope>
    <source>
        <strain evidence="3 4">CGMCC 1.6493</strain>
    </source>
</reference>
<gene>
    <name evidence="2" type="ORF">RSO68_13430</name>
    <name evidence="3" type="ORF">SAMN04487956_101190</name>
</gene>
<evidence type="ECO:0000313" key="3">
    <source>
        <dbReference type="EMBL" id="SFT33334.1"/>
    </source>
</evidence>
<reference evidence="2" key="3">
    <citation type="submission" date="2024-05" db="EMBL/GenBank/DDBJ databases">
        <title>Substrates and metabolic shifts associated with increased methane emissions in unrestored hypersaline salterns.</title>
        <authorList>
            <person name="Bueno De Mesquita C.P."/>
            <person name="Tringe S.G."/>
        </authorList>
    </citation>
    <scope>NUCLEOTIDE SEQUENCE</scope>
    <source>
        <strain evidence="2">I4</strain>
    </source>
</reference>
<dbReference type="EMBL" id="FPAQ01000001">
    <property type="protein sequence ID" value="SFT33334.1"/>
    <property type="molecule type" value="Genomic_DNA"/>
</dbReference>
<protein>
    <recommendedName>
        <fullName evidence="1">Nucleotide modification associated domain-containing protein</fullName>
    </recommendedName>
</protein>